<proteinExistence type="predicted"/>
<dbReference type="Proteomes" id="UP001432322">
    <property type="component" value="Unassembled WGS sequence"/>
</dbReference>
<accession>A0AAV5VVD4</accession>
<gene>
    <name evidence="1" type="ORF">PFISCL1PPCAC_13979</name>
</gene>
<reference evidence="1" key="1">
    <citation type="submission" date="2023-10" db="EMBL/GenBank/DDBJ databases">
        <title>Genome assembly of Pristionchus species.</title>
        <authorList>
            <person name="Yoshida K."/>
            <person name="Sommer R.J."/>
        </authorList>
    </citation>
    <scope>NUCLEOTIDE SEQUENCE</scope>
    <source>
        <strain evidence="1">RS5133</strain>
    </source>
</reference>
<keyword evidence="2" id="KW-1185">Reference proteome</keyword>
<comment type="caution">
    <text evidence="1">The sequence shown here is derived from an EMBL/GenBank/DDBJ whole genome shotgun (WGS) entry which is preliminary data.</text>
</comment>
<sequence>MANAAPWGSTDGLRQQILTLLNSFAQVMDQRGKEQKMVTVEFLIKTMHSYERGEPLKKCPDRVESSIGIFGFGECDITWMDFLRAMRDEGLLRIHKVKTTIHNGPTFVHYAPHDEICQKFVDPRPST</sequence>
<feature type="non-terminal residue" evidence="1">
    <location>
        <position position="127"/>
    </location>
</feature>
<protein>
    <submittedName>
        <fullName evidence="1">Uncharacterized protein</fullName>
    </submittedName>
</protein>
<dbReference type="EMBL" id="BTSY01000004">
    <property type="protein sequence ID" value="GMT22682.1"/>
    <property type="molecule type" value="Genomic_DNA"/>
</dbReference>
<name>A0AAV5VVD4_9BILA</name>
<dbReference type="AlphaFoldDB" id="A0AAV5VVD4"/>
<evidence type="ECO:0000313" key="2">
    <source>
        <dbReference type="Proteomes" id="UP001432322"/>
    </source>
</evidence>
<organism evidence="1 2">
    <name type="scientific">Pristionchus fissidentatus</name>
    <dbReference type="NCBI Taxonomy" id="1538716"/>
    <lineage>
        <taxon>Eukaryota</taxon>
        <taxon>Metazoa</taxon>
        <taxon>Ecdysozoa</taxon>
        <taxon>Nematoda</taxon>
        <taxon>Chromadorea</taxon>
        <taxon>Rhabditida</taxon>
        <taxon>Rhabditina</taxon>
        <taxon>Diplogasteromorpha</taxon>
        <taxon>Diplogasteroidea</taxon>
        <taxon>Neodiplogasteridae</taxon>
        <taxon>Pristionchus</taxon>
    </lineage>
</organism>
<evidence type="ECO:0000313" key="1">
    <source>
        <dbReference type="EMBL" id="GMT22682.1"/>
    </source>
</evidence>